<sequence length="496" mass="55619">MKKLIVSLLCILLLGSVVVGCTTGSGNPASTTDPKGSTVETSGSDTSVKDGVPEGLNFNGTNIVTSYREDKVDYFVGDVDGDVMSEALYKANLAVEERLGITREFIPLLDEVLTSKIVESILSDEPYYDYVSIDQFFGTSYCSEGLYMDLSSLPYIDYSEPWYYSAYMETLSIGKGTRFFIAGDVYPIISSWTQATFWNKTVYGDSVSTDMTSLYKLVEDGGWTFDEMQKMCTMVYSDLDADHVVSAGDRIGACNSVYGADHLAFSMGMQLTSRNEDGYYDLVADTERNNDIVTKINDFFTKNTGYFMWTFDLDPNFTAIKFAADELLFYQSAFLNILGKEIRDMKSEFGVIPYPKYDENQKDYIATVHNAAFFVAIPSNTPDERLDAIAATIEAQGYQNWKDYRPVFFEEALKVKFNRDDENAEKVGEMIDLIRKSLSVDFAYIYSNNCNDLGRIAANCINTGRTLAQSIASDREKIQAGLDNLFEAFENNYRGK</sequence>
<evidence type="ECO:0000313" key="3">
    <source>
        <dbReference type="EMBL" id="MCI5754847.1"/>
    </source>
</evidence>
<evidence type="ECO:0000313" key="4">
    <source>
        <dbReference type="Proteomes" id="UP001139365"/>
    </source>
</evidence>
<gene>
    <name evidence="3" type="ORF">MR241_00950</name>
</gene>
<feature type="compositionally biased region" description="Polar residues" evidence="1">
    <location>
        <begin position="27"/>
        <end position="46"/>
    </location>
</feature>
<dbReference type="SUPFAM" id="SSF53850">
    <property type="entry name" value="Periplasmic binding protein-like II"/>
    <property type="match status" value="1"/>
</dbReference>
<dbReference type="EMBL" id="JALEMU010000019">
    <property type="protein sequence ID" value="MCI5754847.1"/>
    <property type="molecule type" value="Genomic_DNA"/>
</dbReference>
<organism evidence="3 4">
    <name type="scientific">Candidatus Colimorpha enterica</name>
    <dbReference type="NCBI Taxonomy" id="3083063"/>
    <lineage>
        <taxon>Bacteria</taxon>
        <taxon>Pseudomonadati</taxon>
        <taxon>Bacteroidota</taxon>
        <taxon>Bacteroidia</taxon>
        <taxon>Bacteroidales</taxon>
        <taxon>Candidatus Colimorpha</taxon>
    </lineage>
</organism>
<evidence type="ECO:0000256" key="2">
    <source>
        <dbReference type="SAM" id="SignalP"/>
    </source>
</evidence>
<accession>A0AAE3JZD5</accession>
<dbReference type="Gene3D" id="3.40.190.10">
    <property type="entry name" value="Periplasmic binding protein-like II"/>
    <property type="match status" value="1"/>
</dbReference>
<keyword evidence="2" id="KW-0732">Signal</keyword>
<proteinExistence type="predicted"/>
<dbReference type="PROSITE" id="PS51257">
    <property type="entry name" value="PROKAR_LIPOPROTEIN"/>
    <property type="match status" value="1"/>
</dbReference>
<feature type="chain" id="PRO_5042194396" evidence="2">
    <location>
        <begin position="20"/>
        <end position="496"/>
    </location>
</feature>
<evidence type="ECO:0000256" key="1">
    <source>
        <dbReference type="SAM" id="MobiDB-lite"/>
    </source>
</evidence>
<protein>
    <submittedName>
        <fullName evidence="3">Uncharacterized protein</fullName>
    </submittedName>
</protein>
<name>A0AAE3JZD5_9BACT</name>
<feature type="signal peptide" evidence="2">
    <location>
        <begin position="1"/>
        <end position="19"/>
    </location>
</feature>
<reference evidence="3 4" key="1">
    <citation type="submission" date="2022-03" db="EMBL/GenBank/DDBJ databases">
        <title>Metagenome-assembled genomes from swine fecal metagenomes.</title>
        <authorList>
            <person name="Holman D.B."/>
            <person name="Kommadath A."/>
        </authorList>
    </citation>
    <scope>NUCLEOTIDE SEQUENCE [LARGE SCALE GENOMIC DNA]</scope>
    <source>
        <strain evidence="3">SUG147</strain>
    </source>
</reference>
<dbReference type="AlphaFoldDB" id="A0AAE3JZD5"/>
<dbReference type="Proteomes" id="UP001139365">
    <property type="component" value="Unassembled WGS sequence"/>
</dbReference>
<comment type="caution">
    <text evidence="3">The sequence shown here is derived from an EMBL/GenBank/DDBJ whole genome shotgun (WGS) entry which is preliminary data.</text>
</comment>
<feature type="region of interest" description="Disordered" evidence="1">
    <location>
        <begin position="25"/>
        <end position="47"/>
    </location>
</feature>